<dbReference type="EMBL" id="CP031598">
    <property type="protein sequence ID" value="QEW25629.1"/>
    <property type="molecule type" value="Genomic_DNA"/>
</dbReference>
<dbReference type="Gene3D" id="3.30.565.10">
    <property type="entry name" value="Histidine kinase-like ATPase, C-terminal domain"/>
    <property type="match status" value="1"/>
</dbReference>
<evidence type="ECO:0000256" key="7">
    <source>
        <dbReference type="PROSITE-ProRule" id="PRU00244"/>
    </source>
</evidence>
<keyword evidence="6" id="KW-0902">Two-component regulatory system</keyword>
<dbReference type="Pfam" id="PF00512">
    <property type="entry name" value="HisKA"/>
    <property type="match status" value="1"/>
</dbReference>
<keyword evidence="7" id="KW-0472">Membrane</keyword>
<proteinExistence type="predicted"/>
<evidence type="ECO:0000256" key="6">
    <source>
        <dbReference type="ARBA" id="ARBA00023012"/>
    </source>
</evidence>
<dbReference type="PATRIC" id="fig|540747.5.peg.3848"/>
<dbReference type="PANTHER" id="PTHR43047">
    <property type="entry name" value="TWO-COMPONENT HISTIDINE PROTEIN KINASE"/>
    <property type="match status" value="1"/>
</dbReference>
<name>A0A0T5PC19_9RHOB</name>
<protein>
    <recommendedName>
        <fullName evidence="2">histidine kinase</fullName>
        <ecNumber evidence="2">2.7.13.3</ecNumber>
    </recommendedName>
</protein>
<dbReference type="AlphaFoldDB" id="A0A0T5PC19"/>
<dbReference type="KEGG" id="rid:RIdsm_01416"/>
<evidence type="ECO:0000313" key="10">
    <source>
        <dbReference type="EMBL" id="KRS18604.1"/>
    </source>
</evidence>
<evidence type="ECO:0000256" key="3">
    <source>
        <dbReference type="ARBA" id="ARBA00022553"/>
    </source>
</evidence>
<feature type="transmembrane region" description="Helical" evidence="7">
    <location>
        <begin position="47"/>
        <end position="68"/>
    </location>
</feature>
<feature type="transmembrane region" description="Helical" evidence="7">
    <location>
        <begin position="174"/>
        <end position="195"/>
    </location>
</feature>
<dbReference type="SUPFAM" id="SSF55874">
    <property type="entry name" value="ATPase domain of HSP90 chaperone/DNA topoisomerase II/histidine kinase"/>
    <property type="match status" value="1"/>
</dbReference>
<feature type="transmembrane region" description="Helical" evidence="7">
    <location>
        <begin position="146"/>
        <end position="165"/>
    </location>
</feature>
<dbReference type="PRINTS" id="PR00344">
    <property type="entry name" value="BCTRLSENSOR"/>
</dbReference>
<dbReference type="EC" id="2.7.13.3" evidence="2"/>
<dbReference type="Gene3D" id="1.10.287.130">
    <property type="match status" value="1"/>
</dbReference>
<evidence type="ECO:0000313" key="12">
    <source>
        <dbReference type="Proteomes" id="UP000051401"/>
    </source>
</evidence>
<dbReference type="RefSeq" id="WP_074940147.1">
    <property type="nucleotide sequence ID" value="NZ_CP031598.1"/>
</dbReference>
<sequence length="523" mass="56220">MLTVLSCITVQHDISLVILAGFLCALGSCVTSRLYQYSRAQGKRRLTFWHVTTGAVAGVSVWSTHFVAMLGYRPEAPVEFHLGLTAFSMAIAIVGCTFALMFAALSRCKYAAQIGGAFFGLAIASMHYTGMIAYRVQGIVYWDMNYLIASVVIAVVVSAAALTIGRGRRRRNEVLMAVILTLGIVSLHFTGMAAFGVYPLLIDGTFANAAAFKNLALAVSGTAVVIVFGGFISYVLENRARLESIAELTEARNAAESASKAKSEFLSVLSHELRTPLSIIMGYSTMLSKMGELQMKAANTNGNNVKTLPSPTLEQVELYGKKITTSSQHLLTLINEILDYSSMELDETKLEKTSFSVRDLLEEVTEQFKVLTEEKGITVALACDESIVAYADRARIMQILINLLGNAVKFSSASDVTVRACLADSGYRLEVEDNGCGIHENDFERIFLAFKQLESAERRTAGGTGLGLAICKKLSEAHGGNIKVKSTLGAGTTFTVTLPASALDAEAAEAEIGEDNASIKLAS</sequence>
<keyword evidence="4 11" id="KW-0808">Transferase</keyword>
<dbReference type="Proteomes" id="UP000051401">
    <property type="component" value="Unassembled WGS sequence"/>
</dbReference>
<dbReference type="InterPro" id="IPR003594">
    <property type="entry name" value="HATPase_dom"/>
</dbReference>
<dbReference type="InterPro" id="IPR005330">
    <property type="entry name" value="MHYT_dom"/>
</dbReference>
<dbReference type="Pfam" id="PF03707">
    <property type="entry name" value="MHYT"/>
    <property type="match status" value="2"/>
</dbReference>
<dbReference type="GO" id="GO:0005886">
    <property type="term" value="C:plasma membrane"/>
    <property type="evidence" value="ECO:0007669"/>
    <property type="project" value="TreeGrafter"/>
</dbReference>
<evidence type="ECO:0000313" key="11">
    <source>
        <dbReference type="EMBL" id="QEW25629.1"/>
    </source>
</evidence>
<dbReference type="CDD" id="cd16922">
    <property type="entry name" value="HATPase_EvgS-ArcB-TorS-like"/>
    <property type="match status" value="1"/>
</dbReference>
<dbReference type="InterPro" id="IPR003661">
    <property type="entry name" value="HisK_dim/P_dom"/>
</dbReference>
<dbReference type="InterPro" id="IPR036097">
    <property type="entry name" value="HisK_dim/P_sf"/>
</dbReference>
<dbReference type="InterPro" id="IPR005467">
    <property type="entry name" value="His_kinase_dom"/>
</dbReference>
<keyword evidence="12" id="KW-1185">Reference proteome</keyword>
<dbReference type="InterPro" id="IPR004358">
    <property type="entry name" value="Sig_transdc_His_kin-like_C"/>
</dbReference>
<dbReference type="CDD" id="cd00082">
    <property type="entry name" value="HisKA"/>
    <property type="match status" value="1"/>
</dbReference>
<feature type="domain" description="Histidine kinase" evidence="8">
    <location>
        <begin position="268"/>
        <end position="502"/>
    </location>
</feature>
<dbReference type="PANTHER" id="PTHR43047:SF72">
    <property type="entry name" value="OSMOSENSING HISTIDINE PROTEIN KINASE SLN1"/>
    <property type="match status" value="1"/>
</dbReference>
<accession>A0A0T5PC19</accession>
<dbReference type="GO" id="GO:0009927">
    <property type="term" value="F:histidine phosphotransfer kinase activity"/>
    <property type="evidence" value="ECO:0007669"/>
    <property type="project" value="TreeGrafter"/>
</dbReference>
<dbReference type="GO" id="GO:0000155">
    <property type="term" value="F:phosphorelay sensor kinase activity"/>
    <property type="evidence" value="ECO:0007669"/>
    <property type="project" value="InterPro"/>
</dbReference>
<organism evidence="10 12">
    <name type="scientific">Roseovarius indicus</name>
    <dbReference type="NCBI Taxonomy" id="540747"/>
    <lineage>
        <taxon>Bacteria</taxon>
        <taxon>Pseudomonadati</taxon>
        <taxon>Pseudomonadota</taxon>
        <taxon>Alphaproteobacteria</taxon>
        <taxon>Rhodobacterales</taxon>
        <taxon>Roseobacteraceae</taxon>
        <taxon>Roseovarius</taxon>
    </lineage>
</organism>
<comment type="catalytic activity">
    <reaction evidence="1">
        <text>ATP + protein L-histidine = ADP + protein N-phospho-L-histidine.</text>
        <dbReference type="EC" id="2.7.13.3"/>
    </reaction>
</comment>
<dbReference type="Proteomes" id="UP000325785">
    <property type="component" value="Chromosome"/>
</dbReference>
<keyword evidence="7" id="KW-0812">Transmembrane</keyword>
<feature type="transmembrane region" description="Helical" evidence="7">
    <location>
        <begin position="80"/>
        <end position="102"/>
    </location>
</feature>
<feature type="transmembrane region" description="Helical" evidence="7">
    <location>
        <begin position="114"/>
        <end position="134"/>
    </location>
</feature>
<evidence type="ECO:0000313" key="13">
    <source>
        <dbReference type="Proteomes" id="UP000325785"/>
    </source>
</evidence>
<evidence type="ECO:0000259" key="8">
    <source>
        <dbReference type="PROSITE" id="PS50109"/>
    </source>
</evidence>
<gene>
    <name evidence="11" type="primary">pleC_3</name>
    <name evidence="11" type="ORF">RIdsm_01416</name>
    <name evidence="10" type="ORF">XM52_07425</name>
</gene>
<dbReference type="PROSITE" id="PS50924">
    <property type="entry name" value="MHYT"/>
    <property type="match status" value="1"/>
</dbReference>
<dbReference type="SMART" id="SM00387">
    <property type="entry name" value="HATPase_c"/>
    <property type="match status" value="1"/>
</dbReference>
<evidence type="ECO:0000256" key="2">
    <source>
        <dbReference type="ARBA" id="ARBA00012438"/>
    </source>
</evidence>
<dbReference type="FunFam" id="3.30.565.10:FF:000010">
    <property type="entry name" value="Sensor histidine kinase RcsC"/>
    <property type="match status" value="1"/>
</dbReference>
<dbReference type="STRING" id="540747.SAMN04488031_104130"/>
<feature type="transmembrane region" description="Helical" evidence="7">
    <location>
        <begin position="215"/>
        <end position="236"/>
    </location>
</feature>
<dbReference type="Pfam" id="PF02518">
    <property type="entry name" value="HATPase_c"/>
    <property type="match status" value="1"/>
</dbReference>
<reference evidence="11 13" key="2">
    <citation type="submission" date="2018-08" db="EMBL/GenBank/DDBJ databases">
        <title>Genetic Globetrotter - A new plasmid hitch-hiking vast phylogenetic and geographic distances.</title>
        <authorList>
            <person name="Vollmers J."/>
            <person name="Petersen J."/>
        </authorList>
    </citation>
    <scope>NUCLEOTIDE SEQUENCE [LARGE SCALE GENOMIC DNA]</scope>
    <source>
        <strain evidence="11 13">DSM 26383</strain>
    </source>
</reference>
<evidence type="ECO:0000259" key="9">
    <source>
        <dbReference type="PROSITE" id="PS50924"/>
    </source>
</evidence>
<dbReference type="SUPFAM" id="SSF47384">
    <property type="entry name" value="Homodimeric domain of signal transducing histidine kinase"/>
    <property type="match status" value="1"/>
</dbReference>
<keyword evidence="7" id="KW-1133">Transmembrane helix</keyword>
<dbReference type="InterPro" id="IPR036890">
    <property type="entry name" value="HATPase_C_sf"/>
</dbReference>
<dbReference type="PROSITE" id="PS50109">
    <property type="entry name" value="HIS_KIN"/>
    <property type="match status" value="1"/>
</dbReference>
<reference evidence="10 12" key="1">
    <citation type="submission" date="2015-04" db="EMBL/GenBank/DDBJ databases">
        <title>The draft genome sequence of Roseovarius indicus B108T.</title>
        <authorList>
            <person name="Li G."/>
            <person name="Lai Q."/>
            <person name="Shao Z."/>
            <person name="Yan P."/>
        </authorList>
    </citation>
    <scope>NUCLEOTIDE SEQUENCE [LARGE SCALE GENOMIC DNA]</scope>
    <source>
        <strain evidence="10 12">B108</strain>
    </source>
</reference>
<feature type="domain" description="MHYT" evidence="9">
    <location>
        <begin position="12"/>
        <end position="198"/>
    </location>
</feature>
<keyword evidence="5" id="KW-0418">Kinase</keyword>
<evidence type="ECO:0000256" key="1">
    <source>
        <dbReference type="ARBA" id="ARBA00000085"/>
    </source>
</evidence>
<feature type="transmembrane region" description="Helical" evidence="7">
    <location>
        <begin position="14"/>
        <end position="35"/>
    </location>
</feature>
<evidence type="ECO:0000256" key="5">
    <source>
        <dbReference type="ARBA" id="ARBA00022777"/>
    </source>
</evidence>
<evidence type="ECO:0000256" key="4">
    <source>
        <dbReference type="ARBA" id="ARBA00022679"/>
    </source>
</evidence>
<keyword evidence="3" id="KW-0597">Phosphoprotein</keyword>
<dbReference type="SMART" id="SM00388">
    <property type="entry name" value="HisKA"/>
    <property type="match status" value="1"/>
</dbReference>
<dbReference type="EMBL" id="LAXI01000003">
    <property type="protein sequence ID" value="KRS18604.1"/>
    <property type="molecule type" value="Genomic_DNA"/>
</dbReference>